<dbReference type="Pfam" id="PF02298">
    <property type="entry name" value="Cu_bind_like"/>
    <property type="match status" value="1"/>
</dbReference>
<dbReference type="InterPro" id="IPR008972">
    <property type="entry name" value="Cupredoxin"/>
</dbReference>
<sequence length="97" mass="10603">FRWSGTHNVVQVTKEGYENCNATSNLSLSPVQTTSPFTFILNSTTPHYFICTVENHCRLGQKVTIQIRQFPSAAPSSLIKSGGIVSALLLVVASLFM</sequence>
<protein>
    <recommendedName>
        <fullName evidence="1">Phytocyanin domain-containing protein</fullName>
    </recommendedName>
</protein>
<gene>
    <name evidence="2" type="ORF">MIMGU_mgv1a0153742mg</name>
</gene>
<dbReference type="PANTHER" id="PTHR33021:SF522">
    <property type="entry name" value="PHYTOCYANIN DOMAIN-CONTAINING PROTEIN"/>
    <property type="match status" value="1"/>
</dbReference>
<feature type="non-terminal residue" evidence="2">
    <location>
        <position position="1"/>
    </location>
</feature>
<dbReference type="eggNOG" id="ENOG502S9FB">
    <property type="taxonomic scope" value="Eukaryota"/>
</dbReference>
<dbReference type="SUPFAM" id="SSF49503">
    <property type="entry name" value="Cupredoxins"/>
    <property type="match status" value="1"/>
</dbReference>
<evidence type="ECO:0000313" key="3">
    <source>
        <dbReference type="Proteomes" id="UP000030748"/>
    </source>
</evidence>
<dbReference type="PANTHER" id="PTHR33021">
    <property type="entry name" value="BLUE COPPER PROTEIN"/>
    <property type="match status" value="1"/>
</dbReference>
<dbReference type="InterPro" id="IPR039391">
    <property type="entry name" value="Phytocyanin-like"/>
</dbReference>
<name>A0A022PPK7_ERYGU</name>
<reference evidence="2 3" key="1">
    <citation type="journal article" date="2013" name="Proc. Natl. Acad. Sci. U.S.A.">
        <title>Fine-scale variation in meiotic recombination in Mimulus inferred from population shotgun sequencing.</title>
        <authorList>
            <person name="Hellsten U."/>
            <person name="Wright K.M."/>
            <person name="Jenkins J."/>
            <person name="Shu S."/>
            <person name="Yuan Y."/>
            <person name="Wessler S.R."/>
            <person name="Schmutz J."/>
            <person name="Willis J.H."/>
            <person name="Rokhsar D.S."/>
        </authorList>
    </citation>
    <scope>NUCLEOTIDE SEQUENCE [LARGE SCALE GENOMIC DNA]</scope>
    <source>
        <strain evidence="3">cv. DUN x IM62</strain>
    </source>
</reference>
<keyword evidence="3" id="KW-1185">Reference proteome</keyword>
<organism evidence="2 3">
    <name type="scientific">Erythranthe guttata</name>
    <name type="common">Yellow monkey flower</name>
    <name type="synonym">Mimulus guttatus</name>
    <dbReference type="NCBI Taxonomy" id="4155"/>
    <lineage>
        <taxon>Eukaryota</taxon>
        <taxon>Viridiplantae</taxon>
        <taxon>Streptophyta</taxon>
        <taxon>Embryophyta</taxon>
        <taxon>Tracheophyta</taxon>
        <taxon>Spermatophyta</taxon>
        <taxon>Magnoliopsida</taxon>
        <taxon>eudicotyledons</taxon>
        <taxon>Gunneridae</taxon>
        <taxon>Pentapetalae</taxon>
        <taxon>asterids</taxon>
        <taxon>lamiids</taxon>
        <taxon>Lamiales</taxon>
        <taxon>Phrymaceae</taxon>
        <taxon>Erythranthe</taxon>
    </lineage>
</organism>
<dbReference type="Gene3D" id="2.60.40.420">
    <property type="entry name" value="Cupredoxins - blue copper proteins"/>
    <property type="match status" value="1"/>
</dbReference>
<evidence type="ECO:0000313" key="2">
    <source>
        <dbReference type="EMBL" id="EYU18252.1"/>
    </source>
</evidence>
<feature type="domain" description="Phytocyanin" evidence="1">
    <location>
        <begin position="1"/>
        <end position="69"/>
    </location>
</feature>
<dbReference type="GO" id="GO:0009055">
    <property type="term" value="F:electron transfer activity"/>
    <property type="evidence" value="ECO:0007669"/>
    <property type="project" value="InterPro"/>
</dbReference>
<dbReference type="InterPro" id="IPR003245">
    <property type="entry name" value="Phytocyanin_dom"/>
</dbReference>
<dbReference type="EMBL" id="KI632336">
    <property type="protein sequence ID" value="EYU18252.1"/>
    <property type="molecule type" value="Genomic_DNA"/>
</dbReference>
<dbReference type="PROSITE" id="PS51485">
    <property type="entry name" value="PHYTOCYANIN"/>
    <property type="match status" value="1"/>
</dbReference>
<dbReference type="AlphaFoldDB" id="A0A022PPK7"/>
<proteinExistence type="predicted"/>
<dbReference type="STRING" id="4155.A0A022PPK7"/>
<dbReference type="Proteomes" id="UP000030748">
    <property type="component" value="Unassembled WGS sequence"/>
</dbReference>
<accession>A0A022PPK7</accession>
<evidence type="ECO:0000259" key="1">
    <source>
        <dbReference type="PROSITE" id="PS51485"/>
    </source>
</evidence>